<reference evidence="3 4" key="1">
    <citation type="journal article" date="2016" name="Nat. Commun.">
        <title>Thousands of microbial genomes shed light on interconnected biogeochemical processes in an aquifer system.</title>
        <authorList>
            <person name="Anantharaman K."/>
            <person name="Brown C.T."/>
            <person name="Hug L.A."/>
            <person name="Sharon I."/>
            <person name="Castelle C.J."/>
            <person name="Probst A.J."/>
            <person name="Thomas B.C."/>
            <person name="Singh A."/>
            <person name="Wilkins M.J."/>
            <person name="Karaoz U."/>
            <person name="Brodie E.L."/>
            <person name="Williams K.H."/>
            <person name="Hubbard S.S."/>
            <person name="Banfield J.F."/>
        </authorList>
    </citation>
    <scope>NUCLEOTIDE SEQUENCE [LARGE SCALE GENOMIC DNA]</scope>
</reference>
<feature type="domain" description="GIY-YIG" evidence="2">
    <location>
        <begin position="1"/>
        <end position="75"/>
    </location>
</feature>
<dbReference type="Proteomes" id="UP000179051">
    <property type="component" value="Unassembled WGS sequence"/>
</dbReference>
<dbReference type="Gene3D" id="3.40.1440.10">
    <property type="entry name" value="GIY-YIG endonuclease"/>
    <property type="match status" value="1"/>
</dbReference>
<protein>
    <recommendedName>
        <fullName evidence="2">GIY-YIG domain-containing protein</fullName>
    </recommendedName>
</protein>
<evidence type="ECO:0000256" key="1">
    <source>
        <dbReference type="ARBA" id="ARBA00007435"/>
    </source>
</evidence>
<sequence length="80" mass="9579">MWFVYILLCRDNSLYTGSTNNLEKRFLSHQNGKGGSYTRSHKPLKIIYKEIFKTKSEALKREIEIKSWSREEKLRLLDKL</sequence>
<dbReference type="InterPro" id="IPR000305">
    <property type="entry name" value="GIY-YIG_endonuc"/>
</dbReference>
<dbReference type="AlphaFoldDB" id="A0A1F5K5H0"/>
<name>A0A1F5K5H0_9BACT</name>
<dbReference type="SUPFAM" id="SSF82771">
    <property type="entry name" value="GIY-YIG endonuclease"/>
    <property type="match status" value="1"/>
</dbReference>
<dbReference type="PROSITE" id="PS50164">
    <property type="entry name" value="GIY_YIG"/>
    <property type="match status" value="1"/>
</dbReference>
<dbReference type="PANTHER" id="PTHR34477:SF1">
    <property type="entry name" value="UPF0213 PROTEIN YHBQ"/>
    <property type="match status" value="1"/>
</dbReference>
<gene>
    <name evidence="3" type="ORF">A3E66_05365</name>
</gene>
<organism evidence="3 4">
    <name type="scientific">Candidatus Daviesbacteria bacterium RIFCSPHIGHO2_12_FULL_37_16</name>
    <dbReference type="NCBI Taxonomy" id="1797778"/>
    <lineage>
        <taxon>Bacteria</taxon>
        <taxon>Candidatus Daviesiibacteriota</taxon>
    </lineage>
</organism>
<evidence type="ECO:0000313" key="4">
    <source>
        <dbReference type="Proteomes" id="UP000179051"/>
    </source>
</evidence>
<dbReference type="SMART" id="SM00465">
    <property type="entry name" value="GIYc"/>
    <property type="match status" value="1"/>
</dbReference>
<comment type="similarity">
    <text evidence="1">Belongs to the UPF0213 family.</text>
</comment>
<dbReference type="InterPro" id="IPR035901">
    <property type="entry name" value="GIY-YIG_endonuc_sf"/>
</dbReference>
<proteinExistence type="inferred from homology"/>
<accession>A0A1F5K5H0</accession>
<dbReference type="CDD" id="cd10456">
    <property type="entry name" value="GIY-YIG_UPF0213"/>
    <property type="match status" value="1"/>
</dbReference>
<comment type="caution">
    <text evidence="3">The sequence shown here is derived from an EMBL/GenBank/DDBJ whole genome shotgun (WGS) entry which is preliminary data.</text>
</comment>
<dbReference type="InterPro" id="IPR050190">
    <property type="entry name" value="UPF0213_domain"/>
</dbReference>
<dbReference type="Pfam" id="PF01541">
    <property type="entry name" value="GIY-YIG"/>
    <property type="match status" value="1"/>
</dbReference>
<dbReference type="PANTHER" id="PTHR34477">
    <property type="entry name" value="UPF0213 PROTEIN YHBQ"/>
    <property type="match status" value="1"/>
</dbReference>
<evidence type="ECO:0000313" key="3">
    <source>
        <dbReference type="EMBL" id="OGE36206.1"/>
    </source>
</evidence>
<evidence type="ECO:0000259" key="2">
    <source>
        <dbReference type="PROSITE" id="PS50164"/>
    </source>
</evidence>
<dbReference type="EMBL" id="MFDF01000006">
    <property type="protein sequence ID" value="OGE36206.1"/>
    <property type="molecule type" value="Genomic_DNA"/>
</dbReference>